<dbReference type="InterPro" id="IPR051711">
    <property type="entry name" value="Stress_Response_Reg"/>
</dbReference>
<reference evidence="8" key="1">
    <citation type="journal article" date="2020" name="Stud. Mycol.">
        <title>101 Dothideomycetes genomes: a test case for predicting lifestyles and emergence of pathogens.</title>
        <authorList>
            <person name="Haridas S."/>
            <person name="Albert R."/>
            <person name="Binder M."/>
            <person name="Bloem J."/>
            <person name="Labutti K."/>
            <person name="Salamov A."/>
            <person name="Andreopoulos B."/>
            <person name="Baker S."/>
            <person name="Barry K."/>
            <person name="Bills G."/>
            <person name="Bluhm B."/>
            <person name="Cannon C."/>
            <person name="Castanera R."/>
            <person name="Culley D."/>
            <person name="Daum C."/>
            <person name="Ezra D."/>
            <person name="Gonzalez J."/>
            <person name="Henrissat B."/>
            <person name="Kuo A."/>
            <person name="Liang C."/>
            <person name="Lipzen A."/>
            <person name="Lutzoni F."/>
            <person name="Magnuson J."/>
            <person name="Mondo S."/>
            <person name="Nolan M."/>
            <person name="Ohm R."/>
            <person name="Pangilinan J."/>
            <person name="Park H.-J."/>
            <person name="Ramirez L."/>
            <person name="Alfaro M."/>
            <person name="Sun H."/>
            <person name="Tritt A."/>
            <person name="Yoshinaga Y."/>
            <person name="Zwiers L.-H."/>
            <person name="Turgeon B."/>
            <person name="Goodwin S."/>
            <person name="Spatafora J."/>
            <person name="Crous P."/>
            <person name="Grigoriev I."/>
        </authorList>
    </citation>
    <scope>NUCLEOTIDE SEQUENCE</scope>
    <source>
        <strain evidence="8">ATCC 36951</strain>
    </source>
</reference>
<feature type="region of interest" description="Disordered" evidence="6">
    <location>
        <begin position="36"/>
        <end position="79"/>
    </location>
</feature>
<feature type="compositionally biased region" description="Low complexity" evidence="6">
    <location>
        <begin position="36"/>
        <end position="51"/>
    </location>
</feature>
<dbReference type="GO" id="GO:0043565">
    <property type="term" value="F:sequence-specific DNA binding"/>
    <property type="evidence" value="ECO:0007669"/>
    <property type="project" value="TreeGrafter"/>
</dbReference>
<evidence type="ECO:0000256" key="5">
    <source>
        <dbReference type="ARBA" id="ARBA00023242"/>
    </source>
</evidence>
<dbReference type="GeneID" id="54561684"/>
<accession>A0A6A6C978</accession>
<dbReference type="PANTHER" id="PTHR47540">
    <property type="entry name" value="THIAMINE REPRESSIBLE GENES REGULATORY PROTEIN THI5"/>
    <property type="match status" value="1"/>
</dbReference>
<dbReference type="OrthoDB" id="3266505at2759"/>
<feature type="domain" description="Xylanolytic transcriptional activator regulatory" evidence="7">
    <location>
        <begin position="297"/>
        <end position="370"/>
    </location>
</feature>
<dbReference type="GO" id="GO:0045944">
    <property type="term" value="P:positive regulation of transcription by RNA polymerase II"/>
    <property type="evidence" value="ECO:0007669"/>
    <property type="project" value="TreeGrafter"/>
</dbReference>
<protein>
    <recommendedName>
        <fullName evidence="7">Xylanolytic transcriptional activator regulatory domain-containing protein</fullName>
    </recommendedName>
</protein>
<dbReference type="Proteomes" id="UP000799537">
    <property type="component" value="Unassembled WGS sequence"/>
</dbReference>
<proteinExistence type="predicted"/>
<feature type="compositionally biased region" description="Pro residues" evidence="6">
    <location>
        <begin position="52"/>
        <end position="69"/>
    </location>
</feature>
<evidence type="ECO:0000313" key="9">
    <source>
        <dbReference type="Proteomes" id="UP000799537"/>
    </source>
</evidence>
<evidence type="ECO:0000256" key="1">
    <source>
        <dbReference type="ARBA" id="ARBA00004123"/>
    </source>
</evidence>
<comment type="subcellular location">
    <subcellularLocation>
        <location evidence="1">Nucleus</location>
    </subcellularLocation>
</comment>
<keyword evidence="5" id="KW-0539">Nucleus</keyword>
<keyword evidence="4" id="KW-0804">Transcription</keyword>
<evidence type="ECO:0000313" key="8">
    <source>
        <dbReference type="EMBL" id="KAF2162462.1"/>
    </source>
</evidence>
<dbReference type="RefSeq" id="XP_033663351.1">
    <property type="nucleotide sequence ID" value="XM_033808412.1"/>
</dbReference>
<evidence type="ECO:0000256" key="4">
    <source>
        <dbReference type="ARBA" id="ARBA00023163"/>
    </source>
</evidence>
<name>A0A6A6C978_ZASCE</name>
<evidence type="ECO:0000259" key="7">
    <source>
        <dbReference type="SMART" id="SM00906"/>
    </source>
</evidence>
<keyword evidence="2" id="KW-0805">Transcription regulation</keyword>
<sequence>MSCRRAAVECVFADKGQRVSVSTHYLHQLQEQVRQARVAQQAPQPQQQIQPQPEPTPTPPPPSPRPPATFHPDCAASNESSCNLDGNEGFERNILVDGAHLVRDTDGTDAQLWYLGPSSTWSFSRRVTAYIAQNTLPPDGPTLPPNLDGAAYSSLRGMSSWNSHNPPPPPLERRDVPSLDYAIYLLNTVKFHLNQIFRFIDEASFTESIHVFHNNPAQTNLPALWHAQFLFVLAFGKAFLTKASRNPQTTPKGWVHASQAFAFLPRFHEPDQDNLLAIEVFCLAALYLQSIDMRVSAFEFAGRALRLCYVVGLHNSPPPFDATRSQATRCAHLWWSVYMLDQHLSALMGAPSAVQDADVTVLLPSSHDPSPRAAALGTNVRLSRILARLVRTVYQVRVTLDGSFLVQSQKVLQDLADISWDVHNTVGLSSRLSSHMILCYHHSVVLATRPIVMCALARFIESPTAFFKPHEPTLSATVTALLKACIESAINIIKKLQSLNQENLLETFLPFHLEQVFSSALVIYIVSAIWTDNARDWAAKEMVTDILECMIAAGHNLASLRKSELDHLAALLARLNRPASNEPSSRGMDVGAPNIDHSVATPAGPSALDDVDAIWSSMHNDNLAELAEMLNFDSTRAQTAFPLNV</sequence>
<dbReference type="SMART" id="SM00906">
    <property type="entry name" value="Fungal_trans"/>
    <property type="match status" value="1"/>
</dbReference>
<evidence type="ECO:0000256" key="6">
    <source>
        <dbReference type="SAM" id="MobiDB-lite"/>
    </source>
</evidence>
<evidence type="ECO:0000256" key="3">
    <source>
        <dbReference type="ARBA" id="ARBA00023125"/>
    </source>
</evidence>
<dbReference type="Pfam" id="PF04082">
    <property type="entry name" value="Fungal_trans"/>
    <property type="match status" value="1"/>
</dbReference>
<gene>
    <name evidence="8" type="ORF">M409DRAFT_27086</name>
</gene>
<dbReference type="InterPro" id="IPR007219">
    <property type="entry name" value="XnlR_reg_dom"/>
</dbReference>
<dbReference type="CDD" id="cd12148">
    <property type="entry name" value="fungal_TF_MHR"/>
    <property type="match status" value="1"/>
</dbReference>
<dbReference type="GO" id="GO:0008270">
    <property type="term" value="F:zinc ion binding"/>
    <property type="evidence" value="ECO:0007669"/>
    <property type="project" value="InterPro"/>
</dbReference>
<dbReference type="AlphaFoldDB" id="A0A6A6C978"/>
<evidence type="ECO:0000256" key="2">
    <source>
        <dbReference type="ARBA" id="ARBA00023015"/>
    </source>
</evidence>
<dbReference type="GO" id="GO:0006351">
    <property type="term" value="P:DNA-templated transcription"/>
    <property type="evidence" value="ECO:0007669"/>
    <property type="project" value="InterPro"/>
</dbReference>
<dbReference type="GO" id="GO:0005634">
    <property type="term" value="C:nucleus"/>
    <property type="evidence" value="ECO:0007669"/>
    <property type="project" value="UniProtKB-SubCell"/>
</dbReference>
<keyword evidence="9" id="KW-1185">Reference proteome</keyword>
<organism evidence="8 9">
    <name type="scientific">Zasmidium cellare ATCC 36951</name>
    <dbReference type="NCBI Taxonomy" id="1080233"/>
    <lineage>
        <taxon>Eukaryota</taxon>
        <taxon>Fungi</taxon>
        <taxon>Dikarya</taxon>
        <taxon>Ascomycota</taxon>
        <taxon>Pezizomycotina</taxon>
        <taxon>Dothideomycetes</taxon>
        <taxon>Dothideomycetidae</taxon>
        <taxon>Mycosphaerellales</taxon>
        <taxon>Mycosphaerellaceae</taxon>
        <taxon>Zasmidium</taxon>
    </lineage>
</organism>
<dbReference type="EMBL" id="ML993613">
    <property type="protein sequence ID" value="KAF2162462.1"/>
    <property type="molecule type" value="Genomic_DNA"/>
</dbReference>
<keyword evidence="3" id="KW-0238">DNA-binding</keyword>
<dbReference type="PANTHER" id="PTHR47540:SF6">
    <property type="entry name" value="ZN(II)2CYS6 TRANSCRIPTION FACTOR (EUROFUNG)"/>
    <property type="match status" value="1"/>
</dbReference>